<feature type="transmembrane region" description="Helical" evidence="6">
    <location>
        <begin position="143"/>
        <end position="164"/>
    </location>
</feature>
<evidence type="ECO:0000256" key="2">
    <source>
        <dbReference type="ARBA" id="ARBA00022475"/>
    </source>
</evidence>
<keyword evidence="8" id="KW-1185">Reference proteome</keyword>
<evidence type="ECO:0000256" key="4">
    <source>
        <dbReference type="ARBA" id="ARBA00022989"/>
    </source>
</evidence>
<keyword evidence="5 6" id="KW-0472">Membrane</keyword>
<evidence type="ECO:0000256" key="5">
    <source>
        <dbReference type="ARBA" id="ARBA00023136"/>
    </source>
</evidence>
<feature type="transmembrane region" description="Helical" evidence="6">
    <location>
        <begin position="111"/>
        <end position="131"/>
    </location>
</feature>
<dbReference type="PANTHER" id="PTHR30086">
    <property type="entry name" value="ARGININE EXPORTER PROTEIN ARGO"/>
    <property type="match status" value="1"/>
</dbReference>
<dbReference type="EMBL" id="BMED01000001">
    <property type="protein sequence ID" value="GGC62135.1"/>
    <property type="molecule type" value="Genomic_DNA"/>
</dbReference>
<dbReference type="RefSeq" id="WP_188564511.1">
    <property type="nucleotide sequence ID" value="NZ_BMED01000001.1"/>
</dbReference>
<comment type="subcellular location">
    <subcellularLocation>
        <location evidence="1">Cell membrane</location>
        <topology evidence="1">Multi-pass membrane protein</topology>
    </subcellularLocation>
</comment>
<keyword evidence="2" id="KW-1003">Cell membrane</keyword>
<keyword evidence="3 6" id="KW-0812">Transmembrane</keyword>
<evidence type="ECO:0000256" key="6">
    <source>
        <dbReference type="SAM" id="Phobius"/>
    </source>
</evidence>
<evidence type="ECO:0000313" key="8">
    <source>
        <dbReference type="Proteomes" id="UP000637423"/>
    </source>
</evidence>
<comment type="caution">
    <text evidence="7">The sequence shown here is derived from an EMBL/GenBank/DDBJ whole genome shotgun (WGS) entry which is preliminary data.</text>
</comment>
<protein>
    <submittedName>
        <fullName evidence="7">Lysine transporter LysE</fullName>
    </submittedName>
</protein>
<accession>A0A916U6Z3</accession>
<dbReference type="PANTHER" id="PTHR30086:SF20">
    <property type="entry name" value="ARGININE EXPORTER PROTEIN ARGO-RELATED"/>
    <property type="match status" value="1"/>
</dbReference>
<dbReference type="GO" id="GO:0015171">
    <property type="term" value="F:amino acid transmembrane transporter activity"/>
    <property type="evidence" value="ECO:0007669"/>
    <property type="project" value="TreeGrafter"/>
</dbReference>
<keyword evidence="4 6" id="KW-1133">Transmembrane helix</keyword>
<feature type="transmembrane region" description="Helical" evidence="6">
    <location>
        <begin position="184"/>
        <end position="201"/>
    </location>
</feature>
<feature type="transmembrane region" description="Helical" evidence="6">
    <location>
        <begin position="59"/>
        <end position="83"/>
    </location>
</feature>
<dbReference type="Proteomes" id="UP000637423">
    <property type="component" value="Unassembled WGS sequence"/>
</dbReference>
<gene>
    <name evidence="7" type="ORF">GCM10011396_06270</name>
</gene>
<reference evidence="7" key="2">
    <citation type="submission" date="2020-09" db="EMBL/GenBank/DDBJ databases">
        <authorList>
            <person name="Sun Q."/>
            <person name="Zhou Y."/>
        </authorList>
    </citation>
    <scope>NUCLEOTIDE SEQUENCE</scope>
    <source>
        <strain evidence="7">CGMCC 1.10998</strain>
    </source>
</reference>
<dbReference type="InterPro" id="IPR001123">
    <property type="entry name" value="LeuE-type"/>
</dbReference>
<evidence type="ECO:0000256" key="3">
    <source>
        <dbReference type="ARBA" id="ARBA00022692"/>
    </source>
</evidence>
<dbReference type="AlphaFoldDB" id="A0A916U6Z3"/>
<dbReference type="Pfam" id="PF01810">
    <property type="entry name" value="LysE"/>
    <property type="match status" value="1"/>
</dbReference>
<reference evidence="7" key="1">
    <citation type="journal article" date="2014" name="Int. J. Syst. Evol. Microbiol.">
        <title>Complete genome sequence of Corynebacterium casei LMG S-19264T (=DSM 44701T), isolated from a smear-ripened cheese.</title>
        <authorList>
            <consortium name="US DOE Joint Genome Institute (JGI-PGF)"/>
            <person name="Walter F."/>
            <person name="Albersmeier A."/>
            <person name="Kalinowski J."/>
            <person name="Ruckert C."/>
        </authorList>
    </citation>
    <scope>NUCLEOTIDE SEQUENCE</scope>
    <source>
        <strain evidence="7">CGMCC 1.10998</strain>
    </source>
</reference>
<proteinExistence type="predicted"/>
<organism evidence="7 8">
    <name type="scientific">Undibacterium terreum</name>
    <dbReference type="NCBI Taxonomy" id="1224302"/>
    <lineage>
        <taxon>Bacteria</taxon>
        <taxon>Pseudomonadati</taxon>
        <taxon>Pseudomonadota</taxon>
        <taxon>Betaproteobacteria</taxon>
        <taxon>Burkholderiales</taxon>
        <taxon>Oxalobacteraceae</taxon>
        <taxon>Undibacterium</taxon>
    </lineage>
</organism>
<sequence length="202" mass="20930">MIDYFLFLLAFAASAAAPGPEIAAIVGRVLAGGMRAAIALAAGIIAGKLLMLSAALLGLAGLFAMLGPWFGVLKFLGAAYLLYLGLKKWRDAGRILEASREAGLPGRAAELFLGLAMTLSNPLAIMFYLALLPGMIDVQKADLRVFGLLCGIITLTMTVIVLAYGSLAEAARRLFSSPGSKVAIDRAAAVIMMGAAGLIACR</sequence>
<feature type="transmembrane region" description="Helical" evidence="6">
    <location>
        <begin position="33"/>
        <end position="52"/>
    </location>
</feature>
<dbReference type="GO" id="GO:0005886">
    <property type="term" value="C:plasma membrane"/>
    <property type="evidence" value="ECO:0007669"/>
    <property type="project" value="UniProtKB-SubCell"/>
</dbReference>
<evidence type="ECO:0000313" key="7">
    <source>
        <dbReference type="EMBL" id="GGC62135.1"/>
    </source>
</evidence>
<name>A0A916U6Z3_9BURK</name>
<evidence type="ECO:0000256" key="1">
    <source>
        <dbReference type="ARBA" id="ARBA00004651"/>
    </source>
</evidence>